<comment type="caution">
    <text evidence="1">The sequence shown here is derived from an EMBL/GenBank/DDBJ whole genome shotgun (WGS) entry which is preliminary data.</text>
</comment>
<accession>A0ABU7DF20</accession>
<gene>
    <name evidence="1" type="ORF">CHARACLAT_002894</name>
</gene>
<name>A0ABU7DF20_9TELE</name>
<protein>
    <submittedName>
        <fullName evidence="1">Uncharacterized protein</fullName>
    </submittedName>
</protein>
<keyword evidence="2" id="KW-1185">Reference proteome</keyword>
<evidence type="ECO:0000313" key="1">
    <source>
        <dbReference type="EMBL" id="MED6273065.1"/>
    </source>
</evidence>
<evidence type="ECO:0000313" key="2">
    <source>
        <dbReference type="Proteomes" id="UP001352852"/>
    </source>
</evidence>
<organism evidence="1 2">
    <name type="scientific">Characodon lateralis</name>
    <dbReference type="NCBI Taxonomy" id="208331"/>
    <lineage>
        <taxon>Eukaryota</taxon>
        <taxon>Metazoa</taxon>
        <taxon>Chordata</taxon>
        <taxon>Craniata</taxon>
        <taxon>Vertebrata</taxon>
        <taxon>Euteleostomi</taxon>
        <taxon>Actinopterygii</taxon>
        <taxon>Neopterygii</taxon>
        <taxon>Teleostei</taxon>
        <taxon>Neoteleostei</taxon>
        <taxon>Acanthomorphata</taxon>
        <taxon>Ovalentaria</taxon>
        <taxon>Atherinomorphae</taxon>
        <taxon>Cyprinodontiformes</taxon>
        <taxon>Goodeidae</taxon>
        <taxon>Characodon</taxon>
    </lineage>
</organism>
<reference evidence="1 2" key="1">
    <citation type="submission" date="2021-06" db="EMBL/GenBank/DDBJ databases">
        <authorList>
            <person name="Palmer J.M."/>
        </authorList>
    </citation>
    <scope>NUCLEOTIDE SEQUENCE [LARGE SCALE GENOMIC DNA]</scope>
    <source>
        <strain evidence="1 2">CL_MEX2019</strain>
        <tissue evidence="1">Muscle</tissue>
    </source>
</reference>
<proteinExistence type="predicted"/>
<sequence>MSDDEEQLNQRISERQICYYSDDSEDYGSDEEGLHEMADSTAPFPLPLFSLAPLHSSHVITFMSHSNVKSSTAHCTDGWNRVFKP</sequence>
<dbReference type="EMBL" id="JAHUTJ010024714">
    <property type="protein sequence ID" value="MED6273065.1"/>
    <property type="molecule type" value="Genomic_DNA"/>
</dbReference>
<dbReference type="Proteomes" id="UP001352852">
    <property type="component" value="Unassembled WGS sequence"/>
</dbReference>